<reference evidence="1" key="1">
    <citation type="submission" date="2016-11" db="EMBL/GenBank/DDBJ databases">
        <title>The genome of Nicotiana attenuata.</title>
        <authorList>
            <person name="Xu S."/>
            <person name="Brockmoeller T."/>
            <person name="Gaquerel E."/>
            <person name="Navarro A."/>
            <person name="Kuhl H."/>
            <person name="Gase K."/>
            <person name="Ling Z."/>
            <person name="Zhou W."/>
            <person name="Kreitzer C."/>
            <person name="Stanke M."/>
            <person name="Tang H."/>
            <person name="Lyons E."/>
            <person name="Pandey P."/>
            <person name="Pandey S.P."/>
            <person name="Timmermann B."/>
            <person name="Baldwin I.T."/>
        </authorList>
    </citation>
    <scope>NUCLEOTIDE SEQUENCE [LARGE SCALE GENOMIC DNA]</scope>
    <source>
        <strain evidence="1">UT</strain>
    </source>
</reference>
<organism evidence="1 2">
    <name type="scientific">Nicotiana attenuata</name>
    <name type="common">Coyote tobacco</name>
    <dbReference type="NCBI Taxonomy" id="49451"/>
    <lineage>
        <taxon>Eukaryota</taxon>
        <taxon>Viridiplantae</taxon>
        <taxon>Streptophyta</taxon>
        <taxon>Embryophyta</taxon>
        <taxon>Tracheophyta</taxon>
        <taxon>Spermatophyta</taxon>
        <taxon>Magnoliopsida</taxon>
        <taxon>eudicotyledons</taxon>
        <taxon>Gunneridae</taxon>
        <taxon>Pentapetalae</taxon>
        <taxon>asterids</taxon>
        <taxon>lamiids</taxon>
        <taxon>Solanales</taxon>
        <taxon>Solanaceae</taxon>
        <taxon>Nicotianoideae</taxon>
        <taxon>Nicotianeae</taxon>
        <taxon>Nicotiana</taxon>
    </lineage>
</organism>
<dbReference type="Proteomes" id="UP000187609">
    <property type="component" value="Unassembled WGS sequence"/>
</dbReference>
<evidence type="ECO:0000313" key="2">
    <source>
        <dbReference type="Proteomes" id="UP000187609"/>
    </source>
</evidence>
<sequence>MLYELNASWVLALLIEFFSRWGRSSLKASSDFLLSSLHTNEGGDAFALFVLFWGYEESVHLDNWAEVHSFSLIAYYVL</sequence>
<dbReference type="EMBL" id="MJEQ01002085">
    <property type="protein sequence ID" value="OIT28390.1"/>
    <property type="molecule type" value="Genomic_DNA"/>
</dbReference>
<name>A0A1J6KG59_NICAT</name>
<accession>A0A1J6KG59</accession>
<protein>
    <submittedName>
        <fullName evidence="1">Uncharacterized protein</fullName>
    </submittedName>
</protein>
<proteinExistence type="predicted"/>
<dbReference type="Gramene" id="OIT28390">
    <property type="protein sequence ID" value="OIT28390"/>
    <property type="gene ID" value="A4A49_18550"/>
</dbReference>
<dbReference type="AlphaFoldDB" id="A0A1J6KG59"/>
<gene>
    <name evidence="1" type="ORF">A4A49_18550</name>
</gene>
<comment type="caution">
    <text evidence="1">The sequence shown here is derived from an EMBL/GenBank/DDBJ whole genome shotgun (WGS) entry which is preliminary data.</text>
</comment>
<keyword evidence="2" id="KW-1185">Reference proteome</keyword>
<evidence type="ECO:0000313" key="1">
    <source>
        <dbReference type="EMBL" id="OIT28390.1"/>
    </source>
</evidence>